<dbReference type="Proteomes" id="UP000694904">
    <property type="component" value="Chromosome 3"/>
</dbReference>
<name>A0ABM1NWC6_DROAR</name>
<dbReference type="RefSeq" id="XP_017859262.1">
    <property type="nucleotide sequence ID" value="XM_018003773.1"/>
</dbReference>
<evidence type="ECO:0000313" key="3">
    <source>
        <dbReference type="RefSeq" id="XP_017859262.1"/>
    </source>
</evidence>
<feature type="region of interest" description="Disordered" evidence="1">
    <location>
        <begin position="67"/>
        <end position="129"/>
    </location>
</feature>
<evidence type="ECO:0000256" key="1">
    <source>
        <dbReference type="SAM" id="MobiDB-lite"/>
    </source>
</evidence>
<accession>A0ABM1NWC6</accession>
<feature type="compositionally biased region" description="Low complexity" evidence="1">
    <location>
        <begin position="114"/>
        <end position="126"/>
    </location>
</feature>
<evidence type="ECO:0000313" key="2">
    <source>
        <dbReference type="Proteomes" id="UP000694904"/>
    </source>
</evidence>
<gene>
    <name evidence="3" type="primary">LOC108611248</name>
</gene>
<reference evidence="3" key="3">
    <citation type="submission" date="2025-08" db="UniProtKB">
        <authorList>
            <consortium name="RefSeq"/>
        </authorList>
    </citation>
    <scope>IDENTIFICATION</scope>
    <source>
        <tissue evidence="3">Whole organism</tissue>
    </source>
</reference>
<sequence length="178" mass="20228">MGAEQSALLACTQTGKPESPLNLENSKQFFQLYFDRMPEPKTGPVTEALLHLIKNAPRPNLEFGERANWANQQEQDSGYENDELEMEESSETDEEKPDIDMISEEEEQTVDQLSESGMSTASSSTTYDNHNIDESNVELIPLEFVNLQPFESLNIDDPQLEFEREFIISIADMNEELS</sequence>
<reference evidence="2" key="1">
    <citation type="journal article" date="1997" name="Nucleic Acids Res.">
        <title>tRNAscan-SE: a program for improved detection of transfer RNA genes in genomic sequence.</title>
        <authorList>
            <person name="Lowe T.M."/>
            <person name="Eddy S.R."/>
        </authorList>
    </citation>
    <scope>NUCLEOTIDE SEQUENCE [LARGE SCALE GENOMIC DNA]</scope>
</reference>
<dbReference type="GeneID" id="108611248"/>
<keyword evidence="2" id="KW-1185">Reference proteome</keyword>
<feature type="compositionally biased region" description="Acidic residues" evidence="1">
    <location>
        <begin position="77"/>
        <end position="109"/>
    </location>
</feature>
<proteinExistence type="predicted"/>
<organism evidence="2 3">
    <name type="scientific">Drosophila arizonae</name>
    <name type="common">Fruit fly</name>
    <dbReference type="NCBI Taxonomy" id="7263"/>
    <lineage>
        <taxon>Eukaryota</taxon>
        <taxon>Metazoa</taxon>
        <taxon>Ecdysozoa</taxon>
        <taxon>Arthropoda</taxon>
        <taxon>Hexapoda</taxon>
        <taxon>Insecta</taxon>
        <taxon>Pterygota</taxon>
        <taxon>Neoptera</taxon>
        <taxon>Endopterygota</taxon>
        <taxon>Diptera</taxon>
        <taxon>Brachycera</taxon>
        <taxon>Muscomorpha</taxon>
        <taxon>Ephydroidea</taxon>
        <taxon>Drosophilidae</taxon>
        <taxon>Drosophila</taxon>
    </lineage>
</organism>
<reference evidence="2" key="2">
    <citation type="journal article" date="2016" name="G3 (Bethesda)">
        <title>Genome Evolution in Three Species of Cactophilic Drosophila.</title>
        <authorList>
            <person name="Sanchez-Flores A."/>
            <person name="Penazola F."/>
            <person name="Carpinteyro-Ponce J."/>
            <person name="Nazario-Yepiz N."/>
            <person name="Abreu-Goodger C."/>
            <person name="Machado C.A."/>
            <person name="Markow T.A."/>
        </authorList>
    </citation>
    <scope>NUCLEOTIDE SEQUENCE [LARGE SCALE GENOMIC DNA]</scope>
</reference>
<protein>
    <submittedName>
        <fullName evidence="3">Uncharacterized protein LOC108611248</fullName>
    </submittedName>
</protein>